<dbReference type="STRING" id="1036808.A0A0C3AAJ9"/>
<dbReference type="PANTHER" id="PTHR47369:SF1">
    <property type="entry name" value="BTB_POZ DOMAIN-CONTAINING PROTEIN"/>
    <property type="match status" value="1"/>
</dbReference>
<protein>
    <recommendedName>
        <fullName evidence="2">BTB domain-containing protein</fullName>
    </recommendedName>
</protein>
<feature type="region of interest" description="Disordered" evidence="1">
    <location>
        <begin position="691"/>
        <end position="719"/>
    </location>
</feature>
<dbReference type="PROSITE" id="PS50097">
    <property type="entry name" value="BTB"/>
    <property type="match status" value="1"/>
</dbReference>
<evidence type="ECO:0000259" key="2">
    <source>
        <dbReference type="PROSITE" id="PS50097"/>
    </source>
</evidence>
<dbReference type="Gene3D" id="3.30.710.10">
    <property type="entry name" value="Potassium Channel Kv1.1, Chain A"/>
    <property type="match status" value="1"/>
</dbReference>
<dbReference type="InterPro" id="IPR000210">
    <property type="entry name" value="BTB/POZ_dom"/>
</dbReference>
<feature type="domain" description="BTB" evidence="2">
    <location>
        <begin position="45"/>
        <end position="124"/>
    </location>
</feature>
<dbReference type="AlphaFoldDB" id="A0A0C3AAJ9"/>
<dbReference type="OrthoDB" id="6359943at2759"/>
<dbReference type="InParanoid" id="A0A0C3AAJ9"/>
<evidence type="ECO:0000256" key="1">
    <source>
        <dbReference type="SAM" id="MobiDB-lite"/>
    </source>
</evidence>
<evidence type="ECO:0000313" key="3">
    <source>
        <dbReference type="EMBL" id="KIM61942.1"/>
    </source>
</evidence>
<feature type="region of interest" description="Disordered" evidence="1">
    <location>
        <begin position="324"/>
        <end position="353"/>
    </location>
</feature>
<dbReference type="HOGENOM" id="CLU_006358_1_0_1"/>
<organism evidence="3 4">
    <name type="scientific">Scleroderma citrinum Foug A</name>
    <dbReference type="NCBI Taxonomy" id="1036808"/>
    <lineage>
        <taxon>Eukaryota</taxon>
        <taxon>Fungi</taxon>
        <taxon>Dikarya</taxon>
        <taxon>Basidiomycota</taxon>
        <taxon>Agaricomycotina</taxon>
        <taxon>Agaricomycetes</taxon>
        <taxon>Agaricomycetidae</taxon>
        <taxon>Boletales</taxon>
        <taxon>Sclerodermatineae</taxon>
        <taxon>Sclerodermataceae</taxon>
        <taxon>Scleroderma</taxon>
    </lineage>
</organism>
<dbReference type="InterPro" id="IPR011333">
    <property type="entry name" value="SKP1/BTB/POZ_sf"/>
</dbReference>
<dbReference type="PANTHER" id="PTHR47369">
    <property type="entry name" value="BTB/POZ DOMAIN-CONTAINING PROTEIN"/>
    <property type="match status" value="1"/>
</dbReference>
<accession>A0A0C3AAJ9</accession>
<feature type="region of interest" description="Disordered" evidence="1">
    <location>
        <begin position="265"/>
        <end position="284"/>
    </location>
</feature>
<evidence type="ECO:0000313" key="4">
    <source>
        <dbReference type="Proteomes" id="UP000053989"/>
    </source>
</evidence>
<feature type="compositionally biased region" description="Low complexity" evidence="1">
    <location>
        <begin position="691"/>
        <end position="712"/>
    </location>
</feature>
<proteinExistence type="predicted"/>
<dbReference type="Proteomes" id="UP000053989">
    <property type="component" value="Unassembled WGS sequence"/>
</dbReference>
<keyword evidence="4" id="KW-1185">Reference proteome</keyword>
<gene>
    <name evidence="3" type="ORF">SCLCIDRAFT_120728</name>
</gene>
<name>A0A0C3AAJ9_9AGAM</name>
<feature type="region of interest" description="Disordered" evidence="1">
    <location>
        <begin position="530"/>
        <end position="557"/>
    </location>
</feature>
<dbReference type="EMBL" id="KN822046">
    <property type="protein sequence ID" value="KIM61942.1"/>
    <property type="molecule type" value="Genomic_DNA"/>
</dbReference>
<reference evidence="3 4" key="1">
    <citation type="submission" date="2014-04" db="EMBL/GenBank/DDBJ databases">
        <authorList>
            <consortium name="DOE Joint Genome Institute"/>
            <person name="Kuo A."/>
            <person name="Kohler A."/>
            <person name="Nagy L.G."/>
            <person name="Floudas D."/>
            <person name="Copeland A."/>
            <person name="Barry K.W."/>
            <person name="Cichocki N."/>
            <person name="Veneault-Fourrey C."/>
            <person name="LaButti K."/>
            <person name="Lindquist E.A."/>
            <person name="Lipzen A."/>
            <person name="Lundell T."/>
            <person name="Morin E."/>
            <person name="Murat C."/>
            <person name="Sun H."/>
            <person name="Tunlid A."/>
            <person name="Henrissat B."/>
            <person name="Grigoriev I.V."/>
            <person name="Hibbett D.S."/>
            <person name="Martin F."/>
            <person name="Nordberg H.P."/>
            <person name="Cantor M.N."/>
            <person name="Hua S.X."/>
        </authorList>
    </citation>
    <scope>NUCLEOTIDE SEQUENCE [LARGE SCALE GENOMIC DNA]</scope>
    <source>
        <strain evidence="3 4">Foug A</strain>
    </source>
</reference>
<sequence>MPDFSATPKSESSRRALRPPTSPGSPSSVDLQQHIYNSLLESRTADISLHVKGTWEAVYKLHRVVLIQSGFFNSLFTAGFLESSPNLSSSLSGTQDIDIVFDDRNITRAGASNCRVCISRLYGGGPPLHVCPSLIPTRTQPLTPSFMSPAPASDVPSGHHPASPRFLLSLLATAVYLSIPAVASQALSSIFATVGPYTVVQYLHFATGIPIEASDNNEPEAAIGLEKIATLLHSGSSTHSTVASHDTAMIEPLDLTDKLHDLAVQKEDPAESDGESESDGRQKHTPCFNYGALSDKIGEAAVCWLVRWGTDMFEYEKASAKHDLPNTVSVPPTSRRRAETMPSRPSTEEVPASALSPRAPVIWAKGGLTSKWIRELISSDALFVKGERERYDLARAVVELRRRQGIDEDEEKDWEIMFREGIYYANMPIEDIIAISQDISPSTGRQFVPTPVLQAAHWNQSLLRCQIISKPTTRPSSPSPSPPPREKELGISLTTAEILTRLSSSDQSHPLDEREMVYYPVAIDSSTRFGDSSGLEGASMDQLFDPPAPLSDGRTTPRVPTSEANFFGLRAEKKTASECIASDLAGKARWSPYPPYRFAVEFWDVDSLKEKSRLHSHTIWYAGSLYNVYVQVVRKKGIQLGIYLHRQSNIDPIPGASAPMQALRERHHNRAPSFPHAIPFSISSSTIHFSPSIHPPSRSATPTSASSAPHTSIAVHQSSGNSIPVTAAPVAPPQPYRDPRPSVTAYFSVSCSSSIGSSTTRFTSVPDVFSVSQSWGWKSSSLRADDLEDDAQAKPSAPASKLISLRATVVLGIV</sequence>
<reference evidence="4" key="2">
    <citation type="submission" date="2015-01" db="EMBL/GenBank/DDBJ databases">
        <title>Evolutionary Origins and Diversification of the Mycorrhizal Mutualists.</title>
        <authorList>
            <consortium name="DOE Joint Genome Institute"/>
            <consortium name="Mycorrhizal Genomics Consortium"/>
            <person name="Kohler A."/>
            <person name="Kuo A."/>
            <person name="Nagy L.G."/>
            <person name="Floudas D."/>
            <person name="Copeland A."/>
            <person name="Barry K.W."/>
            <person name="Cichocki N."/>
            <person name="Veneault-Fourrey C."/>
            <person name="LaButti K."/>
            <person name="Lindquist E.A."/>
            <person name="Lipzen A."/>
            <person name="Lundell T."/>
            <person name="Morin E."/>
            <person name="Murat C."/>
            <person name="Riley R."/>
            <person name="Ohm R."/>
            <person name="Sun H."/>
            <person name="Tunlid A."/>
            <person name="Henrissat B."/>
            <person name="Grigoriev I.V."/>
            <person name="Hibbett D.S."/>
            <person name="Martin F."/>
        </authorList>
    </citation>
    <scope>NUCLEOTIDE SEQUENCE [LARGE SCALE GENOMIC DNA]</scope>
    <source>
        <strain evidence="4">Foug A</strain>
    </source>
</reference>
<feature type="region of interest" description="Disordered" evidence="1">
    <location>
        <begin position="1"/>
        <end position="29"/>
    </location>
</feature>